<evidence type="ECO:0000256" key="1">
    <source>
        <dbReference type="ARBA" id="ARBA00004651"/>
    </source>
</evidence>
<dbReference type="PANTHER" id="PTHR34182">
    <property type="entry name" value="PROTEIN-EXPORT MEMBRANE PROTEIN SECG"/>
    <property type="match status" value="1"/>
</dbReference>
<dbReference type="InterPro" id="IPR004692">
    <property type="entry name" value="SecG"/>
</dbReference>
<dbReference type="EMBL" id="VSSQ01099064">
    <property type="protein sequence ID" value="MPN41786.1"/>
    <property type="molecule type" value="Genomic_DNA"/>
</dbReference>
<dbReference type="GO" id="GO:0043952">
    <property type="term" value="P:protein transport by the Sec complex"/>
    <property type="evidence" value="ECO:0007669"/>
    <property type="project" value="TreeGrafter"/>
</dbReference>
<keyword evidence="9 10" id="KW-0472">Membrane</keyword>
<protein>
    <recommendedName>
        <fullName evidence="12">Protein-export membrane protein SecG</fullName>
    </recommendedName>
</protein>
<evidence type="ECO:0000256" key="10">
    <source>
        <dbReference type="SAM" id="Phobius"/>
    </source>
</evidence>
<dbReference type="PANTHER" id="PTHR34182:SF1">
    <property type="entry name" value="PROTEIN-EXPORT MEMBRANE PROTEIN SECG"/>
    <property type="match status" value="1"/>
</dbReference>
<feature type="transmembrane region" description="Helical" evidence="10">
    <location>
        <begin position="12"/>
        <end position="35"/>
    </location>
</feature>
<organism evidence="11">
    <name type="scientific">bioreactor metagenome</name>
    <dbReference type="NCBI Taxonomy" id="1076179"/>
    <lineage>
        <taxon>unclassified sequences</taxon>
        <taxon>metagenomes</taxon>
        <taxon>ecological metagenomes</taxon>
    </lineage>
</organism>
<dbReference type="GO" id="GO:0009306">
    <property type="term" value="P:protein secretion"/>
    <property type="evidence" value="ECO:0007669"/>
    <property type="project" value="InterPro"/>
</dbReference>
<evidence type="ECO:0000256" key="7">
    <source>
        <dbReference type="ARBA" id="ARBA00022989"/>
    </source>
</evidence>
<evidence type="ECO:0000256" key="9">
    <source>
        <dbReference type="ARBA" id="ARBA00023136"/>
    </source>
</evidence>
<evidence type="ECO:0000256" key="2">
    <source>
        <dbReference type="ARBA" id="ARBA00008445"/>
    </source>
</evidence>
<dbReference type="GO" id="GO:0005886">
    <property type="term" value="C:plasma membrane"/>
    <property type="evidence" value="ECO:0007669"/>
    <property type="project" value="UniProtKB-SubCell"/>
</dbReference>
<evidence type="ECO:0000256" key="3">
    <source>
        <dbReference type="ARBA" id="ARBA00022448"/>
    </source>
</evidence>
<proteinExistence type="inferred from homology"/>
<evidence type="ECO:0000256" key="5">
    <source>
        <dbReference type="ARBA" id="ARBA00022692"/>
    </source>
</evidence>
<keyword evidence="6" id="KW-0653">Protein transport</keyword>
<keyword evidence="5 10" id="KW-0812">Transmembrane</keyword>
<dbReference type="GO" id="GO:0015450">
    <property type="term" value="F:protein-transporting ATPase activity"/>
    <property type="evidence" value="ECO:0007669"/>
    <property type="project" value="InterPro"/>
</dbReference>
<feature type="transmembrane region" description="Helical" evidence="10">
    <location>
        <begin position="69"/>
        <end position="87"/>
    </location>
</feature>
<sequence>MRLREDGLKGGYSVVKIIFLVLQVICALGLIFTVLMQEGKSAGLSGSIAGGADMIFGKKKGVDELFSKITAYLAIFFLIFTLVLAILK</sequence>
<keyword evidence="3" id="KW-0813">Transport</keyword>
<evidence type="ECO:0000256" key="4">
    <source>
        <dbReference type="ARBA" id="ARBA00022475"/>
    </source>
</evidence>
<dbReference type="AlphaFoldDB" id="A0A645HT87"/>
<keyword evidence="4" id="KW-1003">Cell membrane</keyword>
<comment type="subcellular location">
    <subcellularLocation>
        <location evidence="1">Cell membrane</location>
        <topology evidence="1">Multi-pass membrane protein</topology>
    </subcellularLocation>
</comment>
<name>A0A645HT87_9ZZZZ</name>
<dbReference type="Pfam" id="PF03840">
    <property type="entry name" value="SecG"/>
    <property type="match status" value="1"/>
</dbReference>
<evidence type="ECO:0000313" key="11">
    <source>
        <dbReference type="EMBL" id="MPN41786.1"/>
    </source>
</evidence>
<dbReference type="NCBIfam" id="TIGR00810">
    <property type="entry name" value="secG"/>
    <property type="match status" value="1"/>
</dbReference>
<comment type="caution">
    <text evidence="11">The sequence shown here is derived from an EMBL/GenBank/DDBJ whole genome shotgun (WGS) entry which is preliminary data.</text>
</comment>
<evidence type="ECO:0008006" key="12">
    <source>
        <dbReference type="Google" id="ProtNLM"/>
    </source>
</evidence>
<keyword evidence="8" id="KW-0811">Translocation</keyword>
<accession>A0A645HT87</accession>
<keyword evidence="7 10" id="KW-1133">Transmembrane helix</keyword>
<evidence type="ECO:0000256" key="8">
    <source>
        <dbReference type="ARBA" id="ARBA00023010"/>
    </source>
</evidence>
<comment type="similarity">
    <text evidence="2">Belongs to the SecG family.</text>
</comment>
<reference evidence="11" key="1">
    <citation type="submission" date="2019-08" db="EMBL/GenBank/DDBJ databases">
        <authorList>
            <person name="Kucharzyk K."/>
            <person name="Murdoch R.W."/>
            <person name="Higgins S."/>
            <person name="Loffler F."/>
        </authorList>
    </citation>
    <scope>NUCLEOTIDE SEQUENCE</scope>
</reference>
<dbReference type="GO" id="GO:0065002">
    <property type="term" value="P:intracellular protein transmembrane transport"/>
    <property type="evidence" value="ECO:0007669"/>
    <property type="project" value="TreeGrafter"/>
</dbReference>
<evidence type="ECO:0000256" key="6">
    <source>
        <dbReference type="ARBA" id="ARBA00022927"/>
    </source>
</evidence>
<dbReference type="PRINTS" id="PR01651">
    <property type="entry name" value="SECGEXPORT"/>
</dbReference>
<gene>
    <name evidence="11" type="ORF">SDC9_189341</name>
</gene>